<evidence type="ECO:0000313" key="8">
    <source>
        <dbReference type="EMBL" id="ACH40100.2"/>
    </source>
</evidence>
<comment type="subcellular location">
    <subcellularLocation>
        <location evidence="1">Cell membrane</location>
        <topology evidence="1">Multi-pass membrane protein</topology>
    </subcellularLocation>
</comment>
<dbReference type="STRING" id="404380.Gbem_3098"/>
<sequence length="823" mass="88769">MWEGSTVDKPRWLILRRRPACGRNKEKRRRPLERPLLVPLASLVAGLVSADLLDALPPFWTLIALLAITFPACFVRSLFPFRLSLSLLFFVWGALSLSLFLRPADRLAAVAGAGPVLVEGVVDQRPEGTVTGGAKLYLQVERLRTGTVETEARGRLLVYVREGRVPFCSGDRILFRSRIRKPLNLGLPGEVEQARRLAYQGVFATGFVLKAEEIVLLRSGTGLAHRMDRLAASLGRFVMREVPGSDGGVLKALLLGDKGDVPEQLQDAYARSGVNHILSISGFHIGIIFLALFQLLFFAARRCEPLALRLNLRQVLPLLVLPVLVFYLFLSGAAPATLRSVLMICAMVAALYLRREMDPVNTVMLAACAILFLAPQDLFDVSFQLSFLAIWGLVVLAPPLAAPVTKLPALLRWLWLLAAASLAAVLATLVPVAYYFQRVSLVGLVANLLVVPLMGYGSVVAGFASLSLSRLAEPAAQALLQLAALLVRMSDWVIEYLSRAPVLTGYAPGKLDLLLACLALCAVTFPDSKVKRLAALSPLLLALVWRAIPAGGAGDGLLHLYFLSVGQGDATLAHLPDGKWMLVDGGGNANDASAKVGPRLLLPALNALGVRRIDYLVLTHEHPDHLQGVSYLAARFEVGEFWESGVPSASYEYGQLKWILAARGVPVRRVNGALGEFSAGGATVQPLWPSSTDPPASGDANDSSLVFRLSHGAASVFLAADLGEKGERELLARGTLSRSSLLKVAHHGSRYSTCDPFLAALAPKDAVISAGYGNVFRLPAPATIARLQRRGVRVYRTDHEGTVEAVLAQEGTVIVSMPWGHFN</sequence>
<evidence type="ECO:0000256" key="2">
    <source>
        <dbReference type="ARBA" id="ARBA00022475"/>
    </source>
</evidence>
<feature type="transmembrane region" description="Helical" evidence="6">
    <location>
        <begin position="381"/>
        <end position="401"/>
    </location>
</feature>
<dbReference type="Pfam" id="PF03772">
    <property type="entry name" value="Competence"/>
    <property type="match status" value="1"/>
</dbReference>
<keyword evidence="2" id="KW-1003">Cell membrane</keyword>
<reference evidence="8 9" key="1">
    <citation type="submission" date="2008-07" db="EMBL/GenBank/DDBJ databases">
        <title>Complete sequence of Geobacter bemidjiensis BEM.</title>
        <authorList>
            <consortium name="US DOE Joint Genome Institute"/>
            <person name="Lucas S."/>
            <person name="Copeland A."/>
            <person name="Lapidus A."/>
            <person name="Glavina del Rio T."/>
            <person name="Dalin E."/>
            <person name="Tice H."/>
            <person name="Bruce D."/>
            <person name="Goodwin L."/>
            <person name="Pitluck S."/>
            <person name="Kiss H."/>
            <person name="Brettin T."/>
            <person name="Detter J.C."/>
            <person name="Han C."/>
            <person name="Kuske C.R."/>
            <person name="Schmutz J."/>
            <person name="Larimer F."/>
            <person name="Land M."/>
            <person name="Hauser L."/>
            <person name="Kyrpides N."/>
            <person name="Lykidis A."/>
            <person name="Lovley D."/>
            <person name="Richardson P."/>
        </authorList>
    </citation>
    <scope>NUCLEOTIDE SEQUENCE [LARGE SCALE GENOMIC DNA]</scope>
    <source>
        <strain evidence="9">ATCC BAA-1014 / DSM 16622 / JCM 12645 / Bem</strain>
    </source>
</reference>
<dbReference type="InterPro" id="IPR004477">
    <property type="entry name" value="ComEC_N"/>
</dbReference>
<dbReference type="InterPro" id="IPR035681">
    <property type="entry name" value="ComA-like_MBL"/>
</dbReference>
<evidence type="ECO:0000259" key="7">
    <source>
        <dbReference type="SMART" id="SM00849"/>
    </source>
</evidence>
<dbReference type="PANTHER" id="PTHR30619">
    <property type="entry name" value="DNA INTERNALIZATION/COMPETENCE PROTEIN COMEC/REC2"/>
    <property type="match status" value="1"/>
</dbReference>
<keyword evidence="9" id="KW-1185">Reference proteome</keyword>
<evidence type="ECO:0000256" key="4">
    <source>
        <dbReference type="ARBA" id="ARBA00022989"/>
    </source>
</evidence>
<accession>B5E8T6</accession>
<feature type="transmembrane region" description="Helical" evidence="6">
    <location>
        <begin position="413"/>
        <end position="436"/>
    </location>
</feature>
<dbReference type="InterPro" id="IPR001279">
    <property type="entry name" value="Metallo-B-lactamas"/>
</dbReference>
<dbReference type="NCBIfam" id="TIGR00361">
    <property type="entry name" value="ComEC_Rec2"/>
    <property type="match status" value="1"/>
</dbReference>
<dbReference type="InterPro" id="IPR052159">
    <property type="entry name" value="Competence_DNA_uptake"/>
</dbReference>
<dbReference type="InterPro" id="IPR036866">
    <property type="entry name" value="RibonucZ/Hydroxyglut_hydro"/>
</dbReference>
<dbReference type="GO" id="GO:0030420">
    <property type="term" value="P:establishment of competence for transformation"/>
    <property type="evidence" value="ECO:0007669"/>
    <property type="project" value="InterPro"/>
</dbReference>
<keyword evidence="3 6" id="KW-0812">Transmembrane</keyword>
<dbReference type="KEGG" id="gbm:Gbem_3098"/>
<feature type="transmembrane region" description="Helical" evidence="6">
    <location>
        <begin position="360"/>
        <end position="375"/>
    </location>
</feature>
<evidence type="ECO:0000256" key="3">
    <source>
        <dbReference type="ARBA" id="ARBA00022692"/>
    </source>
</evidence>
<dbReference type="CDD" id="cd07731">
    <property type="entry name" value="ComA-like_MBL-fold"/>
    <property type="match status" value="1"/>
</dbReference>
<dbReference type="EMBL" id="CP001124">
    <property type="protein sequence ID" value="ACH40100.2"/>
    <property type="molecule type" value="Genomic_DNA"/>
</dbReference>
<dbReference type="HOGENOM" id="CLU_010363_2_1_7"/>
<keyword evidence="5 6" id="KW-0472">Membrane</keyword>
<feature type="transmembrane region" description="Helical" evidence="6">
    <location>
        <begin position="277"/>
        <end position="298"/>
    </location>
</feature>
<evidence type="ECO:0000313" key="9">
    <source>
        <dbReference type="Proteomes" id="UP000008825"/>
    </source>
</evidence>
<dbReference type="PANTHER" id="PTHR30619:SF1">
    <property type="entry name" value="RECOMBINATION PROTEIN 2"/>
    <property type="match status" value="1"/>
</dbReference>
<feature type="transmembrane region" description="Helical" evidence="6">
    <location>
        <begin position="442"/>
        <end position="466"/>
    </location>
</feature>
<gene>
    <name evidence="8" type="ordered locus">Gbem_3098</name>
</gene>
<evidence type="ECO:0000256" key="6">
    <source>
        <dbReference type="SAM" id="Phobius"/>
    </source>
</evidence>
<organism evidence="8 9">
    <name type="scientific">Citrifermentans bemidjiense (strain ATCC BAA-1014 / DSM 16622 / JCM 12645 / Bem)</name>
    <name type="common">Geobacter bemidjiensis</name>
    <dbReference type="NCBI Taxonomy" id="404380"/>
    <lineage>
        <taxon>Bacteria</taxon>
        <taxon>Pseudomonadati</taxon>
        <taxon>Thermodesulfobacteriota</taxon>
        <taxon>Desulfuromonadia</taxon>
        <taxon>Geobacterales</taxon>
        <taxon>Geobacteraceae</taxon>
        <taxon>Citrifermentans</taxon>
    </lineage>
</organism>
<feature type="transmembrane region" description="Helical" evidence="6">
    <location>
        <begin position="310"/>
        <end position="330"/>
    </location>
</feature>
<dbReference type="AlphaFoldDB" id="B5E8T6"/>
<feature type="transmembrane region" description="Helical" evidence="6">
    <location>
        <begin position="59"/>
        <end position="76"/>
    </location>
</feature>
<proteinExistence type="predicted"/>
<dbReference type="SMART" id="SM00849">
    <property type="entry name" value="Lactamase_B"/>
    <property type="match status" value="1"/>
</dbReference>
<reference evidence="8 9" key="2">
    <citation type="journal article" date="2010" name="BMC Genomics">
        <title>The genome of Geobacter bemidjiensis, exemplar for the subsurface clade of Geobacter species that predominate in Fe(III)-reducing subsurface environments.</title>
        <authorList>
            <person name="Aklujkar M."/>
            <person name="Young N.D."/>
            <person name="Holmes D."/>
            <person name="Chavan M."/>
            <person name="Risso C."/>
            <person name="Kiss H.E."/>
            <person name="Han C.S."/>
            <person name="Land M.L."/>
            <person name="Lovley D.R."/>
        </authorList>
    </citation>
    <scope>NUCLEOTIDE SEQUENCE [LARGE SCALE GENOMIC DNA]</scope>
    <source>
        <strain evidence="9">ATCC BAA-1014 / DSM 16622 / JCM 12645 / Bem</strain>
    </source>
</reference>
<dbReference type="InterPro" id="IPR004797">
    <property type="entry name" value="Competence_ComEC/Rec2"/>
</dbReference>
<dbReference type="eggNOG" id="COG0658">
    <property type="taxonomic scope" value="Bacteria"/>
</dbReference>
<dbReference type="Proteomes" id="UP000008825">
    <property type="component" value="Chromosome"/>
</dbReference>
<name>B5E8T6_CITBB</name>
<dbReference type="SUPFAM" id="SSF56281">
    <property type="entry name" value="Metallo-hydrolase/oxidoreductase"/>
    <property type="match status" value="1"/>
</dbReference>
<dbReference type="Pfam" id="PF13567">
    <property type="entry name" value="DUF4131"/>
    <property type="match status" value="1"/>
</dbReference>
<dbReference type="NCBIfam" id="TIGR00360">
    <property type="entry name" value="ComEC_N-term"/>
    <property type="match status" value="1"/>
</dbReference>
<evidence type="ECO:0000256" key="5">
    <source>
        <dbReference type="ARBA" id="ARBA00023136"/>
    </source>
</evidence>
<protein>
    <submittedName>
        <fullName evidence="8">Competence protein, ComEC-related, putative</fullName>
    </submittedName>
</protein>
<evidence type="ECO:0000256" key="1">
    <source>
        <dbReference type="ARBA" id="ARBA00004651"/>
    </source>
</evidence>
<feature type="transmembrane region" description="Helical" evidence="6">
    <location>
        <begin position="83"/>
        <end position="101"/>
    </location>
</feature>
<dbReference type="GO" id="GO:0005886">
    <property type="term" value="C:plasma membrane"/>
    <property type="evidence" value="ECO:0007669"/>
    <property type="project" value="UniProtKB-SubCell"/>
</dbReference>
<dbReference type="Gene3D" id="3.60.15.10">
    <property type="entry name" value="Ribonuclease Z/Hydroxyacylglutathione hydrolase-like"/>
    <property type="match status" value="1"/>
</dbReference>
<dbReference type="eggNOG" id="COG2333">
    <property type="taxonomic scope" value="Bacteria"/>
</dbReference>
<feature type="domain" description="Metallo-beta-lactamase" evidence="7">
    <location>
        <begin position="567"/>
        <end position="772"/>
    </location>
</feature>
<keyword evidence="4 6" id="KW-1133">Transmembrane helix</keyword>
<dbReference type="Pfam" id="PF00753">
    <property type="entry name" value="Lactamase_B"/>
    <property type="match status" value="1"/>
</dbReference>
<dbReference type="InterPro" id="IPR025405">
    <property type="entry name" value="DUF4131"/>
</dbReference>